<dbReference type="EMBL" id="JAAHFQ010000460">
    <property type="protein sequence ID" value="NER29958.1"/>
    <property type="molecule type" value="Genomic_DNA"/>
</dbReference>
<protein>
    <submittedName>
        <fullName evidence="2">DUF302 domain-containing protein</fullName>
    </submittedName>
</protein>
<dbReference type="Gene3D" id="3.30.310.70">
    <property type="entry name" value="TT1751-like domain"/>
    <property type="match status" value="1"/>
</dbReference>
<dbReference type="PANTHER" id="PTHR38342">
    <property type="entry name" value="SLR5037 PROTEIN"/>
    <property type="match status" value="1"/>
</dbReference>
<organism evidence="2">
    <name type="scientific">Symploca sp. SIO1C4</name>
    <dbReference type="NCBI Taxonomy" id="2607765"/>
    <lineage>
        <taxon>Bacteria</taxon>
        <taxon>Bacillati</taxon>
        <taxon>Cyanobacteriota</taxon>
        <taxon>Cyanophyceae</taxon>
        <taxon>Coleofasciculales</taxon>
        <taxon>Coleofasciculaceae</taxon>
        <taxon>Symploca</taxon>
    </lineage>
</organism>
<name>A0A6B3NL37_9CYAN</name>
<dbReference type="InterPro" id="IPR005180">
    <property type="entry name" value="DUF302"/>
</dbReference>
<dbReference type="PANTHER" id="PTHR38342:SF2">
    <property type="entry name" value="INNER MEMBRANE OR EXPORTED"/>
    <property type="match status" value="1"/>
</dbReference>
<dbReference type="CDD" id="cd14797">
    <property type="entry name" value="DUF302"/>
    <property type="match status" value="1"/>
</dbReference>
<reference evidence="2" key="1">
    <citation type="submission" date="2019-11" db="EMBL/GenBank/DDBJ databases">
        <title>Genomic insights into an expanded diversity of filamentous marine cyanobacteria reveals the extraordinary biosynthetic potential of Moorea and Okeania.</title>
        <authorList>
            <person name="Ferreira Leao T."/>
            <person name="Wang M."/>
            <person name="Moss N."/>
            <person name="Da Silva R."/>
            <person name="Sanders J."/>
            <person name="Nurk S."/>
            <person name="Gurevich A."/>
            <person name="Humphrey G."/>
            <person name="Reher R."/>
            <person name="Zhu Q."/>
            <person name="Belda-Ferre P."/>
            <person name="Glukhov E."/>
            <person name="Rex R."/>
            <person name="Dorrestein P.C."/>
            <person name="Knight R."/>
            <person name="Pevzner P."/>
            <person name="Gerwick W.H."/>
            <person name="Gerwick L."/>
        </authorList>
    </citation>
    <scope>NUCLEOTIDE SEQUENCE</scope>
    <source>
        <strain evidence="2">SIO1C4</strain>
    </source>
</reference>
<accession>A0A6B3NL37</accession>
<evidence type="ECO:0000313" key="2">
    <source>
        <dbReference type="EMBL" id="NER29958.1"/>
    </source>
</evidence>
<feature type="domain" description="DUF302" evidence="1">
    <location>
        <begin position="71"/>
        <end position="133"/>
    </location>
</feature>
<dbReference type="InterPro" id="IPR035923">
    <property type="entry name" value="TT1751-like_sf"/>
</dbReference>
<sequence>MTLAITTTFTLAENSLVPLTIVHAEETADDSQAFSFKDSLIVTKSPYSVKTTGKRLELVLMERGFTIFNRIDHAAGANSVGEQLRPTQVIIFGNPRVGTLLMQCQQSVAIDLPQKALIWQNEQGQVQLAYNNPQYLVARHQISGCDQVVENIEKALAAIVKETVER</sequence>
<evidence type="ECO:0000259" key="1">
    <source>
        <dbReference type="Pfam" id="PF03625"/>
    </source>
</evidence>
<comment type="caution">
    <text evidence="2">The sequence shown here is derived from an EMBL/GenBank/DDBJ whole genome shotgun (WGS) entry which is preliminary data.</text>
</comment>
<gene>
    <name evidence="2" type="ORF">F6J89_20650</name>
</gene>
<dbReference type="AlphaFoldDB" id="A0A6B3NL37"/>
<proteinExistence type="predicted"/>
<dbReference type="SUPFAM" id="SSF103247">
    <property type="entry name" value="TT1751-like"/>
    <property type="match status" value="1"/>
</dbReference>
<dbReference type="Pfam" id="PF03625">
    <property type="entry name" value="DUF302"/>
    <property type="match status" value="1"/>
</dbReference>